<keyword evidence="9" id="KW-0234">DNA repair</keyword>
<dbReference type="SUPFAM" id="SSF47807">
    <property type="entry name" value="5' to 3' exonuclease, C-terminal subdomain"/>
    <property type="match status" value="1"/>
</dbReference>
<dbReference type="Pfam" id="PF01367">
    <property type="entry name" value="5_3_exonuc"/>
    <property type="match status" value="1"/>
</dbReference>
<dbReference type="SUPFAM" id="SSF88723">
    <property type="entry name" value="PIN domain-like"/>
    <property type="match status" value="1"/>
</dbReference>
<keyword evidence="7" id="KW-0239">DNA-directed DNA polymerase</keyword>
<evidence type="ECO:0000256" key="10">
    <source>
        <dbReference type="ARBA" id="ARBA00049244"/>
    </source>
</evidence>
<dbReference type="InterPro" id="IPR020045">
    <property type="entry name" value="DNA_polI_H3TH"/>
</dbReference>
<proteinExistence type="inferred from homology"/>
<dbReference type="GO" id="GO:0006261">
    <property type="term" value="P:DNA-templated DNA replication"/>
    <property type="evidence" value="ECO:0007669"/>
    <property type="project" value="InterPro"/>
</dbReference>
<evidence type="ECO:0000259" key="11">
    <source>
        <dbReference type="SMART" id="SM00475"/>
    </source>
</evidence>
<dbReference type="PANTHER" id="PTHR10133">
    <property type="entry name" value="DNA POLYMERASE I"/>
    <property type="match status" value="1"/>
</dbReference>
<sequence>MKGKNPSTKLGARKRIVLLDANAIIHRAYHALPEFTSSQGEPTGALYGLSAMLIRILSDLKPDYIFAAYDLPGKTFRHEAYKEYKAGRIKAPEELIAQLNRSRDIFTAFAIPIYDQPSFEADDILGTMVKKLEKEKDAEVIIASGDMDTFQLINGKKVQVYTLKKGITDVVIYDEKKVLERFGFGPKLLPDYKGLRGDPSDNIIGVKGIGEKTATTLIKNFGTIEEIYKKLKSSPSTLLGAGVSERIIRLLQENEEEALFSKTLAQIRSDAPIDFKLPEKIWPESFSGEKAEKLFHELGFKSLIERLKKTFDFDFSARPGVSGRAEKSAEVLAQRPATAPMELRLQRLENALLRGVSEQEIKETGIALWLIDSEKTNPDLEDILNWAGTQDFKKAKEKILAEIKKNKLENVYNDIELPLIPILKKAEQRGVLIDIDYLKKLSADYHSKLAGLEKKIYKLAGKEFNINSPKQLGEILFDKLHLPIKGLKKTAGGARSTRESELEKLKEAHPIIEKILSHRELNKLLTTYIDALPALVDKDNRLHAHFNQAGTTTGRMSSENPNVQNIPIRGELGMAVRRAFISSPGHKWITCDYSQIEMRVLALFSEDENLISVFKKGEDVHTAVAARVFEVPENKVTGDMRRMAKTINFGIIYGMGINALKQNLGSTREEAERFYNNFFNQFPKVRSYFDQVKKDAAKKGYTETLFGRRRYFPALKSKVPYLRAAAERMAMNAPLQGTAADIIKIAMREIDKEIKNSNWEGKVHLLLQVHDELIYEAPSEIALEAARLIKRVMENAIESRMPFAANAYMGDNWRDLKIVV</sequence>
<comment type="caution">
    <text evidence="13">The sequence shown here is derived from an EMBL/GenBank/DDBJ whole genome shotgun (WGS) entry which is preliminary data.</text>
</comment>
<dbReference type="PANTHER" id="PTHR10133:SF27">
    <property type="entry name" value="DNA POLYMERASE NU"/>
    <property type="match status" value="1"/>
</dbReference>
<keyword evidence="4" id="KW-0548">Nucleotidyltransferase</keyword>
<evidence type="ECO:0000256" key="1">
    <source>
        <dbReference type="ARBA" id="ARBA00007705"/>
    </source>
</evidence>
<dbReference type="InterPro" id="IPR002421">
    <property type="entry name" value="5-3_exonuclease"/>
</dbReference>
<dbReference type="Gene3D" id="1.10.150.20">
    <property type="entry name" value="5' to 3' exonuclease, C-terminal subdomain"/>
    <property type="match status" value="2"/>
</dbReference>
<dbReference type="FunFam" id="1.10.150.20:FF:000003">
    <property type="entry name" value="DNA polymerase I"/>
    <property type="match status" value="1"/>
</dbReference>
<reference evidence="13 14" key="1">
    <citation type="journal article" date="2016" name="Nat. Commun.">
        <title>Thousands of microbial genomes shed light on interconnected biogeochemical processes in an aquifer system.</title>
        <authorList>
            <person name="Anantharaman K."/>
            <person name="Brown C.T."/>
            <person name="Hug L.A."/>
            <person name="Sharon I."/>
            <person name="Castelle C.J."/>
            <person name="Probst A.J."/>
            <person name="Thomas B.C."/>
            <person name="Singh A."/>
            <person name="Wilkins M.J."/>
            <person name="Karaoz U."/>
            <person name="Brodie E.L."/>
            <person name="Williams K.H."/>
            <person name="Hubbard S.S."/>
            <person name="Banfield J.F."/>
        </authorList>
    </citation>
    <scope>NUCLEOTIDE SEQUENCE [LARGE SCALE GENOMIC DNA]</scope>
</reference>
<evidence type="ECO:0000313" key="13">
    <source>
        <dbReference type="EMBL" id="OGI69078.1"/>
    </source>
</evidence>
<dbReference type="CDD" id="cd09898">
    <property type="entry name" value="H3TH_53EXO"/>
    <property type="match status" value="1"/>
</dbReference>
<dbReference type="InterPro" id="IPR002298">
    <property type="entry name" value="DNA_polymerase_A"/>
</dbReference>
<dbReference type="GO" id="GO:0003887">
    <property type="term" value="F:DNA-directed DNA polymerase activity"/>
    <property type="evidence" value="ECO:0007669"/>
    <property type="project" value="UniProtKB-KW"/>
</dbReference>
<dbReference type="SMART" id="SM00475">
    <property type="entry name" value="53EXOc"/>
    <property type="match status" value="1"/>
</dbReference>
<dbReference type="AlphaFoldDB" id="A0A1F6VHN9"/>
<dbReference type="InterPro" id="IPR020046">
    <property type="entry name" value="5-3_exonucl_a-hlix_arch_N"/>
</dbReference>
<dbReference type="SMART" id="SM00482">
    <property type="entry name" value="POLAc"/>
    <property type="match status" value="1"/>
</dbReference>
<dbReference type="InterPro" id="IPR043502">
    <property type="entry name" value="DNA/RNA_pol_sf"/>
</dbReference>
<dbReference type="CDD" id="cd08637">
    <property type="entry name" value="DNA_pol_A_pol_I_C"/>
    <property type="match status" value="1"/>
</dbReference>
<dbReference type="CDD" id="cd09859">
    <property type="entry name" value="PIN_53EXO"/>
    <property type="match status" value="1"/>
</dbReference>
<dbReference type="SUPFAM" id="SSF56672">
    <property type="entry name" value="DNA/RNA polymerases"/>
    <property type="match status" value="1"/>
</dbReference>
<dbReference type="Gene3D" id="1.20.1060.10">
    <property type="entry name" value="Taq DNA Polymerase, Chain T, domain 4"/>
    <property type="match status" value="1"/>
</dbReference>
<evidence type="ECO:0000256" key="4">
    <source>
        <dbReference type="ARBA" id="ARBA00022695"/>
    </source>
</evidence>
<keyword evidence="5" id="KW-0235">DNA replication</keyword>
<evidence type="ECO:0000256" key="5">
    <source>
        <dbReference type="ARBA" id="ARBA00022705"/>
    </source>
</evidence>
<evidence type="ECO:0000313" key="14">
    <source>
        <dbReference type="Proteomes" id="UP000178059"/>
    </source>
</evidence>
<dbReference type="InterPro" id="IPR001098">
    <property type="entry name" value="DNA-dir_DNA_pol_A_palm_dom"/>
</dbReference>
<evidence type="ECO:0000256" key="7">
    <source>
        <dbReference type="ARBA" id="ARBA00022932"/>
    </source>
</evidence>
<dbReference type="Gene3D" id="3.40.50.1010">
    <property type="entry name" value="5'-nuclease"/>
    <property type="match status" value="1"/>
</dbReference>
<evidence type="ECO:0000256" key="3">
    <source>
        <dbReference type="ARBA" id="ARBA00022679"/>
    </source>
</evidence>
<dbReference type="Pfam" id="PF02739">
    <property type="entry name" value="5_3_exonuc_N"/>
    <property type="match status" value="1"/>
</dbReference>
<keyword evidence="8" id="KW-0238">DNA-binding</keyword>
<evidence type="ECO:0000256" key="2">
    <source>
        <dbReference type="ARBA" id="ARBA00012417"/>
    </source>
</evidence>
<dbReference type="InterPro" id="IPR029060">
    <property type="entry name" value="PIN-like_dom_sf"/>
</dbReference>
<dbReference type="InterPro" id="IPR008918">
    <property type="entry name" value="HhH2"/>
</dbReference>
<dbReference type="Proteomes" id="UP000178059">
    <property type="component" value="Unassembled WGS sequence"/>
</dbReference>
<feature type="domain" description="DNA-directed DNA polymerase family A palm" evidence="12">
    <location>
        <begin position="573"/>
        <end position="781"/>
    </location>
</feature>
<dbReference type="GO" id="GO:0006302">
    <property type="term" value="P:double-strand break repair"/>
    <property type="evidence" value="ECO:0007669"/>
    <property type="project" value="TreeGrafter"/>
</dbReference>
<gene>
    <name evidence="13" type="ORF">A2824_00650</name>
</gene>
<comment type="catalytic activity">
    <reaction evidence="10">
        <text>DNA(n) + a 2'-deoxyribonucleoside 5'-triphosphate = DNA(n+1) + diphosphate</text>
        <dbReference type="Rhea" id="RHEA:22508"/>
        <dbReference type="Rhea" id="RHEA-COMP:17339"/>
        <dbReference type="Rhea" id="RHEA-COMP:17340"/>
        <dbReference type="ChEBI" id="CHEBI:33019"/>
        <dbReference type="ChEBI" id="CHEBI:61560"/>
        <dbReference type="ChEBI" id="CHEBI:173112"/>
        <dbReference type="EC" id="2.7.7.7"/>
    </reaction>
</comment>
<dbReference type="GO" id="GO:0003677">
    <property type="term" value="F:DNA binding"/>
    <property type="evidence" value="ECO:0007669"/>
    <property type="project" value="UniProtKB-KW"/>
</dbReference>
<evidence type="ECO:0000259" key="12">
    <source>
        <dbReference type="SMART" id="SM00482"/>
    </source>
</evidence>
<evidence type="ECO:0000256" key="6">
    <source>
        <dbReference type="ARBA" id="ARBA00022763"/>
    </source>
</evidence>
<evidence type="ECO:0000256" key="9">
    <source>
        <dbReference type="ARBA" id="ARBA00023204"/>
    </source>
</evidence>
<dbReference type="PROSITE" id="PS00447">
    <property type="entry name" value="DNA_POLYMERASE_A"/>
    <property type="match status" value="1"/>
</dbReference>
<feature type="domain" description="5'-3' exonuclease" evidence="11">
    <location>
        <begin position="14"/>
        <end position="283"/>
    </location>
</feature>
<dbReference type="STRING" id="1801743.A2824_00650"/>
<dbReference type="PRINTS" id="PR00868">
    <property type="entry name" value="DNAPOLI"/>
</dbReference>
<organism evidence="13 14">
    <name type="scientific">Candidatus Nomurabacteria bacterium RIFCSPHIGHO2_01_FULL_42_16</name>
    <dbReference type="NCBI Taxonomy" id="1801743"/>
    <lineage>
        <taxon>Bacteria</taxon>
        <taxon>Candidatus Nomuraibacteriota</taxon>
    </lineage>
</organism>
<dbReference type="SMART" id="SM00279">
    <property type="entry name" value="HhH2"/>
    <property type="match status" value="1"/>
</dbReference>
<dbReference type="EC" id="2.7.7.7" evidence="2"/>
<evidence type="ECO:0000256" key="8">
    <source>
        <dbReference type="ARBA" id="ARBA00023125"/>
    </source>
</evidence>
<keyword evidence="6" id="KW-0227">DNA damage</keyword>
<protein>
    <recommendedName>
        <fullName evidence="2">DNA-directed DNA polymerase</fullName>
        <ecNumber evidence="2">2.7.7.7</ecNumber>
    </recommendedName>
</protein>
<comment type="similarity">
    <text evidence="1">Belongs to the DNA polymerase type-A family.</text>
</comment>
<name>A0A1F6VHN9_9BACT</name>
<dbReference type="InterPro" id="IPR036279">
    <property type="entry name" value="5-3_exonuclease_C_sf"/>
</dbReference>
<dbReference type="Pfam" id="PF00476">
    <property type="entry name" value="DNA_pol_A"/>
    <property type="match status" value="1"/>
</dbReference>
<dbReference type="FunFam" id="1.10.150.20:FF:000002">
    <property type="entry name" value="DNA polymerase I"/>
    <property type="match status" value="1"/>
</dbReference>
<accession>A0A1F6VHN9</accession>
<dbReference type="InterPro" id="IPR019760">
    <property type="entry name" value="DNA-dir_DNA_pol_A_CS"/>
</dbReference>
<dbReference type="GO" id="GO:0008409">
    <property type="term" value="F:5'-3' exonuclease activity"/>
    <property type="evidence" value="ECO:0007669"/>
    <property type="project" value="InterPro"/>
</dbReference>
<dbReference type="Gene3D" id="3.30.70.370">
    <property type="match status" value="1"/>
</dbReference>
<dbReference type="FunFam" id="1.20.1060.10:FF:000001">
    <property type="entry name" value="DNA polymerase I"/>
    <property type="match status" value="1"/>
</dbReference>
<dbReference type="EMBL" id="MFTT01000034">
    <property type="protein sequence ID" value="OGI69078.1"/>
    <property type="molecule type" value="Genomic_DNA"/>
</dbReference>
<keyword evidence="3" id="KW-0808">Transferase</keyword>